<evidence type="ECO:0000313" key="3">
    <source>
        <dbReference type="Proteomes" id="UP000199169"/>
    </source>
</evidence>
<dbReference type="STRING" id="1860102.ACCAA_280001"/>
<protein>
    <submittedName>
        <fullName evidence="2">PilT protein domain protein</fullName>
    </submittedName>
</protein>
<keyword evidence="3" id="KW-1185">Reference proteome</keyword>
<proteinExistence type="predicted"/>
<sequence length="59" mass="6365">MIAVDTNVLVRLLTRDDDDQAQRAQGLFDAASDTDGAIFISDVVLAELCWSLDGPSRSP</sequence>
<dbReference type="Gene3D" id="3.40.50.1010">
    <property type="entry name" value="5'-nuclease"/>
    <property type="match status" value="1"/>
</dbReference>
<dbReference type="Proteomes" id="UP000199169">
    <property type="component" value="Unassembled WGS sequence"/>
</dbReference>
<dbReference type="EMBL" id="FLQX01000103">
    <property type="protein sequence ID" value="SBT05913.1"/>
    <property type="molecule type" value="Genomic_DNA"/>
</dbReference>
<feature type="domain" description="PIN" evidence="1">
    <location>
        <begin position="2"/>
        <end position="54"/>
    </location>
</feature>
<dbReference type="AlphaFoldDB" id="A0A1A8XPQ1"/>
<gene>
    <name evidence="2" type="ORF">ACCAA_280001</name>
</gene>
<accession>A0A1A8XPQ1</accession>
<dbReference type="Pfam" id="PF01850">
    <property type="entry name" value="PIN"/>
    <property type="match status" value="1"/>
</dbReference>
<name>A0A1A8XPQ1_9PROT</name>
<evidence type="ECO:0000259" key="1">
    <source>
        <dbReference type="Pfam" id="PF01850"/>
    </source>
</evidence>
<dbReference type="InterPro" id="IPR002716">
    <property type="entry name" value="PIN_dom"/>
</dbReference>
<reference evidence="2 3" key="1">
    <citation type="submission" date="2016-06" db="EMBL/GenBank/DDBJ databases">
        <authorList>
            <person name="Kjaerup R.B."/>
            <person name="Dalgaard T.S."/>
            <person name="Juul-Madsen H.R."/>
        </authorList>
    </citation>
    <scope>NUCLEOTIDE SEQUENCE [LARGE SCALE GENOMIC DNA]</scope>
    <source>
        <strain evidence="2">3</strain>
    </source>
</reference>
<dbReference type="RefSeq" id="WP_186406851.1">
    <property type="nucleotide sequence ID" value="NZ_FLQX01000103.1"/>
</dbReference>
<dbReference type="InterPro" id="IPR029060">
    <property type="entry name" value="PIN-like_dom_sf"/>
</dbReference>
<organism evidence="2 3">
    <name type="scientific">Candidatus Accumulibacter aalborgensis</name>
    <dbReference type="NCBI Taxonomy" id="1860102"/>
    <lineage>
        <taxon>Bacteria</taxon>
        <taxon>Pseudomonadati</taxon>
        <taxon>Pseudomonadota</taxon>
        <taxon>Betaproteobacteria</taxon>
        <taxon>Candidatus Accumulibacter</taxon>
    </lineage>
</organism>
<dbReference type="SUPFAM" id="SSF88723">
    <property type="entry name" value="PIN domain-like"/>
    <property type="match status" value="1"/>
</dbReference>
<evidence type="ECO:0000313" key="2">
    <source>
        <dbReference type="EMBL" id="SBT05913.1"/>
    </source>
</evidence>